<dbReference type="PRINTS" id="PR00413">
    <property type="entry name" value="HADHALOGNASE"/>
</dbReference>
<dbReference type="SFLD" id="SFLDG01135">
    <property type="entry name" value="C1.5.6:_HAD__Beta-PGM__Phospha"/>
    <property type="match status" value="1"/>
</dbReference>
<dbReference type="SUPFAM" id="SSF56784">
    <property type="entry name" value="HAD-like"/>
    <property type="match status" value="1"/>
</dbReference>
<reference evidence="1" key="1">
    <citation type="submission" date="2021-11" db="EMBL/GenBank/DDBJ databases">
        <title>Vibrio ZSDE26 sp. nov. and Vibrio ZSDZ34 sp. nov., isolated from coastal seawater in Qingdao.</title>
        <authorList>
            <person name="Zhang P."/>
        </authorList>
    </citation>
    <scope>NUCLEOTIDE SEQUENCE</scope>
    <source>
        <strain evidence="1">ZSDZ34</strain>
    </source>
</reference>
<comment type="caution">
    <text evidence="1">The sequence shown here is derived from an EMBL/GenBank/DDBJ whole genome shotgun (WGS) entry which is preliminary data.</text>
</comment>
<dbReference type="SFLD" id="SFLDS00003">
    <property type="entry name" value="Haloacid_Dehalogenase"/>
    <property type="match status" value="1"/>
</dbReference>
<keyword evidence="2" id="KW-1185">Reference proteome</keyword>
<dbReference type="Pfam" id="PF13419">
    <property type="entry name" value="HAD_2"/>
    <property type="match status" value="1"/>
</dbReference>
<dbReference type="InterPro" id="IPR041492">
    <property type="entry name" value="HAD_2"/>
</dbReference>
<dbReference type="RefSeq" id="WP_244357802.1">
    <property type="nucleotide sequence ID" value="NZ_JAJNNZ010000009.1"/>
</dbReference>
<dbReference type="SFLD" id="SFLDG01129">
    <property type="entry name" value="C1.5:_HAD__Beta-PGM__Phosphata"/>
    <property type="match status" value="1"/>
</dbReference>
<dbReference type="Proteomes" id="UP001139488">
    <property type="component" value="Unassembled WGS sequence"/>
</dbReference>
<dbReference type="PANTHER" id="PTHR18901:SF38">
    <property type="entry name" value="PSEUDOURIDINE-5'-PHOSPHATASE"/>
    <property type="match status" value="1"/>
</dbReference>
<dbReference type="InterPro" id="IPR023198">
    <property type="entry name" value="PGP-like_dom2"/>
</dbReference>
<accession>A0A9X1WFR1</accession>
<dbReference type="Gene3D" id="3.40.50.1000">
    <property type="entry name" value="HAD superfamily/HAD-like"/>
    <property type="match status" value="1"/>
</dbReference>
<evidence type="ECO:0000313" key="2">
    <source>
        <dbReference type="Proteomes" id="UP001139488"/>
    </source>
</evidence>
<organism evidence="1 2">
    <name type="scientific">Vibrio gelatinilyticus</name>
    <dbReference type="NCBI Taxonomy" id="2893468"/>
    <lineage>
        <taxon>Bacteria</taxon>
        <taxon>Pseudomonadati</taxon>
        <taxon>Pseudomonadota</taxon>
        <taxon>Gammaproteobacteria</taxon>
        <taxon>Vibrionales</taxon>
        <taxon>Vibrionaceae</taxon>
        <taxon>Vibrio</taxon>
    </lineage>
</organism>
<dbReference type="EMBL" id="JAJNNZ010000009">
    <property type="protein sequence ID" value="MCJ2377625.1"/>
    <property type="molecule type" value="Genomic_DNA"/>
</dbReference>
<dbReference type="PANTHER" id="PTHR18901">
    <property type="entry name" value="2-DEOXYGLUCOSE-6-PHOSPHATE PHOSPHATASE 2"/>
    <property type="match status" value="1"/>
</dbReference>
<dbReference type="InterPro" id="IPR036412">
    <property type="entry name" value="HAD-like_sf"/>
</dbReference>
<evidence type="ECO:0000313" key="1">
    <source>
        <dbReference type="EMBL" id="MCJ2377625.1"/>
    </source>
</evidence>
<sequence length="215" mass="24266">MFSALLFDMDGLIFDTEQLYKTSWQFAAQEMGLELTDSFYQSFIGIQDHECEQMLVKLYDHNFDLNAYRSIRDAHFHKARSGGIAFKPGFHRLFQLATEKGLRKALVTSSGLADTQFNFAHSTYLEQFDTIITAEDVAKGKPEPDCYLLSCQKLNLKPSRCLVLEDSNNGVRAGKRAGCTVAMIPDMTPQDPYSQQSADYLFESLEDVSALLNCL</sequence>
<name>A0A9X1WFR1_9VIBR</name>
<dbReference type="InterPro" id="IPR023214">
    <property type="entry name" value="HAD_sf"/>
</dbReference>
<proteinExistence type="predicted"/>
<dbReference type="InterPro" id="IPR006439">
    <property type="entry name" value="HAD-SF_hydro_IA"/>
</dbReference>
<gene>
    <name evidence="1" type="ORF">LNL84_12360</name>
</gene>
<protein>
    <submittedName>
        <fullName evidence="1">HAD family phosphatase</fullName>
    </submittedName>
</protein>
<dbReference type="NCBIfam" id="TIGR01509">
    <property type="entry name" value="HAD-SF-IA-v3"/>
    <property type="match status" value="1"/>
</dbReference>
<dbReference type="AlphaFoldDB" id="A0A9X1WFR1"/>
<dbReference type="CDD" id="cd07505">
    <property type="entry name" value="HAD_BPGM-like"/>
    <property type="match status" value="1"/>
</dbReference>
<dbReference type="Gene3D" id="1.10.150.240">
    <property type="entry name" value="Putative phosphatase, domain 2"/>
    <property type="match status" value="1"/>
</dbReference>